<proteinExistence type="inferred from homology"/>
<sequence length="314" mass="32328">MKAWVLDEVHGSLTEKEVPTPAPGPGQVLLRVVASGLCHSDVGYMEGVIPLTIPLPVILGHEASGTIAEVGDGVTGWSVGDAVASAIAPDDAPGVSRDGAYAEYTIVNAEKLVRLPEGMDWSQAAAATDAGLTSYTGVVVYGQVKSGDRVGIVGLGGLGMTGAQIALAQGATVVGVEPREALWETAKGHGVQEVVADVAELEGRDLDVVIDFAGFGTTTSGAIRAVKTRGRVVLVGLGRSEWTINSIDLVSRAIDLQGATVAGVPEHLEEVLALMADGRVTVKAEEIAFADIPDGLARLQRGEVNGRLVARLDA</sequence>
<reference evidence="11" key="1">
    <citation type="submission" date="2024-05" db="EMBL/GenBank/DDBJ databases">
        <title>The Natural Products Discovery Center: Release of the First 8490 Sequenced Strains for Exploring Actinobacteria Biosynthetic Diversity.</title>
        <authorList>
            <person name="Kalkreuter E."/>
            <person name="Kautsar S.A."/>
            <person name="Yang D."/>
            <person name="Bader C.D."/>
            <person name="Teijaro C.N."/>
            <person name="Fluegel L."/>
            <person name="Davis C.M."/>
            <person name="Simpson J.R."/>
            <person name="Lauterbach L."/>
            <person name="Steele A.D."/>
            <person name="Gui C."/>
            <person name="Meng S."/>
            <person name="Li G."/>
            <person name="Viehrig K."/>
            <person name="Ye F."/>
            <person name="Su P."/>
            <person name="Kiefer A.F."/>
            <person name="Nichols A."/>
            <person name="Cepeda A.J."/>
            <person name="Yan W."/>
            <person name="Fan B."/>
            <person name="Jiang Y."/>
            <person name="Adhikari A."/>
            <person name="Zheng C.-J."/>
            <person name="Schuster L."/>
            <person name="Cowan T.M."/>
            <person name="Smanski M.J."/>
            <person name="Chevrette M.G."/>
            <person name="de Carvalho L.P.S."/>
            <person name="Shen B."/>
        </authorList>
    </citation>
    <scope>NUCLEOTIDE SEQUENCE</scope>
    <source>
        <strain evidence="11">NPDC080035</strain>
    </source>
</reference>
<evidence type="ECO:0000256" key="9">
    <source>
        <dbReference type="RuleBase" id="RU361277"/>
    </source>
</evidence>
<dbReference type="EC" id="1.1.1.1" evidence="3"/>
<feature type="domain" description="Enoyl reductase (ER)" evidence="10">
    <location>
        <begin position="11"/>
        <end position="310"/>
    </location>
</feature>
<evidence type="ECO:0000259" key="10">
    <source>
        <dbReference type="SMART" id="SM00829"/>
    </source>
</evidence>
<dbReference type="Pfam" id="PF00107">
    <property type="entry name" value="ADH_zinc_N"/>
    <property type="match status" value="1"/>
</dbReference>
<dbReference type="SMART" id="SM00829">
    <property type="entry name" value="PKS_ER"/>
    <property type="match status" value="1"/>
</dbReference>
<dbReference type="SUPFAM" id="SSF50129">
    <property type="entry name" value="GroES-like"/>
    <property type="match status" value="1"/>
</dbReference>
<evidence type="ECO:0000256" key="1">
    <source>
        <dbReference type="ARBA" id="ARBA00001947"/>
    </source>
</evidence>
<organism evidence="11">
    <name type="scientific">Leifsonia sp. NPDC080035</name>
    <dbReference type="NCBI Taxonomy" id="3143936"/>
    <lineage>
        <taxon>Bacteria</taxon>
        <taxon>Bacillati</taxon>
        <taxon>Actinomycetota</taxon>
        <taxon>Actinomycetes</taxon>
        <taxon>Micrococcales</taxon>
        <taxon>Microbacteriaceae</taxon>
        <taxon>Leifsonia</taxon>
    </lineage>
</organism>
<dbReference type="PANTHER" id="PTHR42940">
    <property type="entry name" value="ALCOHOL DEHYDROGENASE 1-RELATED"/>
    <property type="match status" value="1"/>
</dbReference>
<comment type="cofactor">
    <cofactor evidence="1 9">
        <name>Zn(2+)</name>
        <dbReference type="ChEBI" id="CHEBI:29105"/>
    </cofactor>
</comment>
<dbReference type="InterPro" id="IPR002328">
    <property type="entry name" value="ADH_Zn_CS"/>
</dbReference>
<comment type="catalytic activity">
    <reaction evidence="8">
        <text>a primary alcohol + NAD(+) = an aldehyde + NADH + H(+)</text>
        <dbReference type="Rhea" id="RHEA:10736"/>
        <dbReference type="ChEBI" id="CHEBI:15378"/>
        <dbReference type="ChEBI" id="CHEBI:15734"/>
        <dbReference type="ChEBI" id="CHEBI:17478"/>
        <dbReference type="ChEBI" id="CHEBI:57540"/>
        <dbReference type="ChEBI" id="CHEBI:57945"/>
        <dbReference type="EC" id="1.1.1.1"/>
    </reaction>
</comment>
<keyword evidence="5 9" id="KW-0862">Zinc</keyword>
<keyword evidence="4 9" id="KW-0479">Metal-binding</keyword>
<evidence type="ECO:0000256" key="3">
    <source>
        <dbReference type="ARBA" id="ARBA00013190"/>
    </source>
</evidence>
<name>A0AAU7GDB2_9MICO</name>
<dbReference type="InterPro" id="IPR013149">
    <property type="entry name" value="ADH-like_C"/>
</dbReference>
<accession>A0AAU7GDB2</accession>
<evidence type="ECO:0000256" key="2">
    <source>
        <dbReference type="ARBA" id="ARBA00008072"/>
    </source>
</evidence>
<comment type="catalytic activity">
    <reaction evidence="7">
        <text>a secondary alcohol + NAD(+) = a ketone + NADH + H(+)</text>
        <dbReference type="Rhea" id="RHEA:10740"/>
        <dbReference type="ChEBI" id="CHEBI:15378"/>
        <dbReference type="ChEBI" id="CHEBI:17087"/>
        <dbReference type="ChEBI" id="CHEBI:35681"/>
        <dbReference type="ChEBI" id="CHEBI:57540"/>
        <dbReference type="ChEBI" id="CHEBI:57945"/>
        <dbReference type="EC" id="1.1.1.1"/>
    </reaction>
</comment>
<dbReference type="PROSITE" id="PS00059">
    <property type="entry name" value="ADH_ZINC"/>
    <property type="match status" value="1"/>
</dbReference>
<dbReference type="RefSeq" id="WP_348788832.1">
    <property type="nucleotide sequence ID" value="NZ_CP157390.1"/>
</dbReference>
<dbReference type="Gene3D" id="3.90.180.10">
    <property type="entry name" value="Medium-chain alcohol dehydrogenases, catalytic domain"/>
    <property type="match status" value="2"/>
</dbReference>
<evidence type="ECO:0000256" key="5">
    <source>
        <dbReference type="ARBA" id="ARBA00022833"/>
    </source>
</evidence>
<dbReference type="GO" id="GO:0008270">
    <property type="term" value="F:zinc ion binding"/>
    <property type="evidence" value="ECO:0007669"/>
    <property type="project" value="InterPro"/>
</dbReference>
<evidence type="ECO:0000256" key="4">
    <source>
        <dbReference type="ARBA" id="ARBA00022723"/>
    </source>
</evidence>
<comment type="similarity">
    <text evidence="2 9">Belongs to the zinc-containing alcohol dehydrogenase family.</text>
</comment>
<dbReference type="InterPro" id="IPR020843">
    <property type="entry name" value="ER"/>
</dbReference>
<gene>
    <name evidence="11" type="ORF">AAME72_03390</name>
</gene>
<dbReference type="AlphaFoldDB" id="A0AAU7GDB2"/>
<dbReference type="PANTHER" id="PTHR42940:SF8">
    <property type="entry name" value="VACUOLAR PROTEIN SORTING-ASSOCIATED PROTEIN 11"/>
    <property type="match status" value="1"/>
</dbReference>
<dbReference type="GO" id="GO:0004022">
    <property type="term" value="F:alcohol dehydrogenase (NAD+) activity"/>
    <property type="evidence" value="ECO:0007669"/>
    <property type="project" value="UniProtKB-EC"/>
</dbReference>
<dbReference type="EMBL" id="CP157390">
    <property type="protein sequence ID" value="XBM48911.1"/>
    <property type="molecule type" value="Genomic_DNA"/>
</dbReference>
<dbReference type="InterPro" id="IPR011032">
    <property type="entry name" value="GroES-like_sf"/>
</dbReference>
<keyword evidence="6" id="KW-0560">Oxidoreductase</keyword>
<evidence type="ECO:0000256" key="7">
    <source>
        <dbReference type="ARBA" id="ARBA00049164"/>
    </source>
</evidence>
<dbReference type="Pfam" id="PF08240">
    <property type="entry name" value="ADH_N"/>
    <property type="match status" value="1"/>
</dbReference>
<dbReference type="InterPro" id="IPR013154">
    <property type="entry name" value="ADH-like_N"/>
</dbReference>
<evidence type="ECO:0000313" key="11">
    <source>
        <dbReference type="EMBL" id="XBM48911.1"/>
    </source>
</evidence>
<evidence type="ECO:0000256" key="6">
    <source>
        <dbReference type="ARBA" id="ARBA00023002"/>
    </source>
</evidence>
<dbReference type="SUPFAM" id="SSF51735">
    <property type="entry name" value="NAD(P)-binding Rossmann-fold domains"/>
    <property type="match status" value="1"/>
</dbReference>
<dbReference type="Gene3D" id="3.40.50.720">
    <property type="entry name" value="NAD(P)-binding Rossmann-like Domain"/>
    <property type="match status" value="1"/>
</dbReference>
<protein>
    <recommendedName>
        <fullName evidence="3">alcohol dehydrogenase</fullName>
        <ecNumber evidence="3">1.1.1.1</ecNumber>
    </recommendedName>
</protein>
<dbReference type="InterPro" id="IPR036291">
    <property type="entry name" value="NAD(P)-bd_dom_sf"/>
</dbReference>
<evidence type="ECO:0000256" key="8">
    <source>
        <dbReference type="ARBA" id="ARBA00049243"/>
    </source>
</evidence>
<dbReference type="CDD" id="cd08254">
    <property type="entry name" value="hydroxyacyl_CoA_DH"/>
    <property type="match status" value="1"/>
</dbReference>